<accession>W5IHU4</accession>
<dbReference type="GO" id="GO:0043908">
    <property type="term" value="F:Ser(Gly)-tRNA(Ala) hydrolase activity"/>
    <property type="evidence" value="ECO:0007669"/>
    <property type="project" value="UniProtKB-UniRule"/>
</dbReference>
<keyword evidence="2" id="KW-0963">Cytoplasm</keyword>
<reference evidence="3 4" key="1">
    <citation type="submission" date="2012-01" db="EMBL/GenBank/DDBJ databases">
        <title>The Genome Sequence of Scardovia inopinata F0304.</title>
        <authorList>
            <consortium name="The Broad Institute Genome Sequencing Platform"/>
            <person name="Earl A."/>
            <person name="Ward D."/>
            <person name="Feldgarden M."/>
            <person name="Gevers D."/>
            <person name="Izard J."/>
            <person name="Baranova O.V."/>
            <person name="Blanton J.M."/>
            <person name="Tanner A.C."/>
            <person name="Dewhirst F.E."/>
            <person name="Young S.K."/>
            <person name="Zeng Q."/>
            <person name="Gargeya S."/>
            <person name="Fitzgerald M."/>
            <person name="Haas B."/>
            <person name="Abouelleil A."/>
            <person name="Alvarado L."/>
            <person name="Arachchi H.M."/>
            <person name="Berlin A."/>
            <person name="Chapman S.B."/>
            <person name="Gearin G."/>
            <person name="Goldberg J."/>
            <person name="Griggs A."/>
            <person name="Gujja S."/>
            <person name="Hansen M."/>
            <person name="Heiman D."/>
            <person name="Howarth C."/>
            <person name="Larimer J."/>
            <person name="Lui A."/>
            <person name="MacDonald P.J."/>
            <person name="McCowen C."/>
            <person name="Montmayeur A."/>
            <person name="Murphy C."/>
            <person name="Neiman D."/>
            <person name="Pearson M."/>
            <person name="Priest M."/>
            <person name="Roberts A."/>
            <person name="Saif S."/>
            <person name="Shea T."/>
            <person name="Sisk P."/>
            <person name="Stolte C."/>
            <person name="Sykes S."/>
            <person name="Wortman J."/>
            <person name="Nusbaum C."/>
            <person name="Birren B."/>
        </authorList>
    </citation>
    <scope>NUCLEOTIDE SEQUENCE [LARGE SCALE GENOMIC DNA]</scope>
    <source>
        <strain evidence="3 4">F0304</strain>
    </source>
</reference>
<dbReference type="HAMAP" id="MF_00518">
    <property type="entry name" value="Deacylase_Dtd"/>
    <property type="match status" value="1"/>
</dbReference>
<dbReference type="InterPro" id="IPR003732">
    <property type="entry name" value="Daa-tRNA_deacyls_DTD"/>
</dbReference>
<dbReference type="AlphaFoldDB" id="W5IHU4"/>
<dbReference type="GO" id="GO:0019478">
    <property type="term" value="P:D-amino acid catabolic process"/>
    <property type="evidence" value="ECO:0007669"/>
    <property type="project" value="UniProtKB-UniRule"/>
</dbReference>
<feature type="short sequence motif" description="Gly-cisPro motif, important for rejection of L-amino acids" evidence="2">
    <location>
        <begin position="155"/>
        <end position="156"/>
    </location>
</feature>
<dbReference type="Proteomes" id="UP000005777">
    <property type="component" value="Unassembled WGS sequence"/>
</dbReference>
<dbReference type="SUPFAM" id="SSF69500">
    <property type="entry name" value="DTD-like"/>
    <property type="match status" value="1"/>
</dbReference>
<comment type="domain">
    <text evidence="2">A Gly-cisPro motif from one monomer fits into the active site of the other monomer to allow specific chiral rejection of L-amino acids.</text>
</comment>
<dbReference type="PANTHER" id="PTHR10472">
    <property type="entry name" value="D-TYROSYL-TRNA TYR DEACYLASE"/>
    <property type="match status" value="1"/>
</dbReference>
<dbReference type="PANTHER" id="PTHR10472:SF5">
    <property type="entry name" value="D-AMINOACYL-TRNA DEACYLASE 1"/>
    <property type="match status" value="1"/>
</dbReference>
<keyword evidence="2" id="KW-0694">RNA-binding</keyword>
<gene>
    <name evidence="2" type="primary">dtd</name>
    <name evidence="3" type="ORF">HMPREF9020_00210</name>
</gene>
<keyword evidence="4" id="KW-1185">Reference proteome</keyword>
<comment type="catalytic activity">
    <reaction evidence="2">
        <text>a D-aminoacyl-tRNA + H2O = a tRNA + a D-alpha-amino acid + H(+)</text>
        <dbReference type="Rhea" id="RHEA:13953"/>
        <dbReference type="Rhea" id="RHEA-COMP:10123"/>
        <dbReference type="Rhea" id="RHEA-COMP:10124"/>
        <dbReference type="ChEBI" id="CHEBI:15377"/>
        <dbReference type="ChEBI" id="CHEBI:15378"/>
        <dbReference type="ChEBI" id="CHEBI:59871"/>
        <dbReference type="ChEBI" id="CHEBI:78442"/>
        <dbReference type="ChEBI" id="CHEBI:79333"/>
        <dbReference type="EC" id="3.1.1.96"/>
    </reaction>
</comment>
<name>W5IHU4_SCAIO</name>
<dbReference type="eggNOG" id="COG1490">
    <property type="taxonomic scope" value="Bacteria"/>
</dbReference>
<comment type="subunit">
    <text evidence="2">Homodimer.</text>
</comment>
<dbReference type="GO" id="GO:0106026">
    <property type="term" value="F:Gly-tRNA(Ala) deacylase activity"/>
    <property type="evidence" value="ECO:0007669"/>
    <property type="project" value="UniProtKB-UniRule"/>
</dbReference>
<comment type="function">
    <text evidence="2">An aminoacyl-tRNA editing enzyme that deacylates mischarged D-aminoacyl-tRNAs. Also deacylates mischarged glycyl-tRNA(Ala), protecting cells against glycine mischarging by AlaRS. Acts via tRNA-based rather than protein-based catalysis; rejects L-amino acids rather than detecting D-amino acids in the active site. By recycling D-aminoacyl-tRNA to D-amino acids and free tRNA molecules, this enzyme counteracts the toxicity associated with the formation of D-aminoacyl-tRNA entities in vivo and helps enforce protein L-homochirality.</text>
</comment>
<evidence type="ECO:0000313" key="3">
    <source>
        <dbReference type="EMBL" id="EFG26588.1"/>
    </source>
</evidence>
<dbReference type="GO" id="GO:0000049">
    <property type="term" value="F:tRNA binding"/>
    <property type="evidence" value="ECO:0007669"/>
    <property type="project" value="UniProtKB-UniRule"/>
</dbReference>
<dbReference type="NCBIfam" id="TIGR00256">
    <property type="entry name" value="D-aminoacyl-tRNA deacylase"/>
    <property type="match status" value="1"/>
</dbReference>
<sequence length="169" mass="18694">MKIVIQKVTSAQVRLSQDVPAQDNPRTPESAVASSDSRRISLGFVLLVAVADSDGRAEAAWAAKKIAHLRVFEDNHGKMNLSILDVVGQILSISQFTLFADISRGNRPSFVKAGHKEHAEKMWQEVNQILQSDYHIPVKTGWFGAHMEVDLVNDGPVTILLDTEQDMPH</sequence>
<dbReference type="EMBL" id="ADCX01000002">
    <property type="protein sequence ID" value="EFG26588.1"/>
    <property type="molecule type" value="Genomic_DNA"/>
</dbReference>
<protein>
    <recommendedName>
        <fullName evidence="2">D-aminoacyl-tRNA deacylase</fullName>
        <shortName evidence="2">DTD</shortName>
        <ecNumber evidence="2">3.1.1.96</ecNumber>
    </recommendedName>
    <alternativeName>
        <fullName evidence="2">Gly-tRNA(Ala) deacylase</fullName>
        <ecNumber evidence="2">3.1.1.-</ecNumber>
    </alternativeName>
</protein>
<dbReference type="EC" id="3.1.1.-" evidence="2"/>
<dbReference type="GO" id="GO:0051500">
    <property type="term" value="F:D-tyrosyl-tRNA(Tyr) deacylase activity"/>
    <property type="evidence" value="ECO:0007669"/>
    <property type="project" value="TreeGrafter"/>
</dbReference>
<evidence type="ECO:0000256" key="1">
    <source>
        <dbReference type="ARBA" id="ARBA00009673"/>
    </source>
</evidence>
<dbReference type="GO" id="GO:0005737">
    <property type="term" value="C:cytoplasm"/>
    <property type="evidence" value="ECO:0007669"/>
    <property type="project" value="UniProtKB-SubCell"/>
</dbReference>
<comment type="similarity">
    <text evidence="1 2">Belongs to the DTD family.</text>
</comment>
<dbReference type="HOGENOM" id="CLU_076901_1_0_11"/>
<dbReference type="FunFam" id="3.50.80.10:FF:000001">
    <property type="entry name" value="D-aminoacyl-tRNA deacylase"/>
    <property type="match status" value="1"/>
</dbReference>
<evidence type="ECO:0000313" key="4">
    <source>
        <dbReference type="Proteomes" id="UP000005777"/>
    </source>
</evidence>
<keyword evidence="2" id="KW-0378">Hydrolase</keyword>
<comment type="catalytic activity">
    <reaction evidence="2">
        <text>glycyl-tRNA(Ala) + H2O = tRNA(Ala) + glycine + H(+)</text>
        <dbReference type="Rhea" id="RHEA:53744"/>
        <dbReference type="Rhea" id="RHEA-COMP:9657"/>
        <dbReference type="Rhea" id="RHEA-COMP:13640"/>
        <dbReference type="ChEBI" id="CHEBI:15377"/>
        <dbReference type="ChEBI" id="CHEBI:15378"/>
        <dbReference type="ChEBI" id="CHEBI:57305"/>
        <dbReference type="ChEBI" id="CHEBI:78442"/>
        <dbReference type="ChEBI" id="CHEBI:78522"/>
    </reaction>
</comment>
<dbReference type="RefSeq" id="WP_006292550.1">
    <property type="nucleotide sequence ID" value="NZ_GG770225.1"/>
</dbReference>
<dbReference type="Gene3D" id="3.50.80.10">
    <property type="entry name" value="D-tyrosyl-tRNA(Tyr) deacylase"/>
    <property type="match status" value="1"/>
</dbReference>
<evidence type="ECO:0000256" key="2">
    <source>
        <dbReference type="HAMAP-Rule" id="MF_00518"/>
    </source>
</evidence>
<dbReference type="InterPro" id="IPR023509">
    <property type="entry name" value="DTD-like_sf"/>
</dbReference>
<dbReference type="Pfam" id="PF02580">
    <property type="entry name" value="Tyr_Deacylase"/>
    <property type="match status" value="1"/>
</dbReference>
<proteinExistence type="inferred from homology"/>
<keyword evidence="2" id="KW-0820">tRNA-binding</keyword>
<comment type="subcellular location">
    <subcellularLocation>
        <location evidence="2">Cytoplasm</location>
    </subcellularLocation>
</comment>
<comment type="caution">
    <text evidence="3">The sequence shown here is derived from an EMBL/GenBank/DDBJ whole genome shotgun (WGS) entry which is preliminary data.</text>
</comment>
<organism evidence="3 4">
    <name type="scientific">Scardovia inopinata F0304</name>
    <dbReference type="NCBI Taxonomy" id="641146"/>
    <lineage>
        <taxon>Bacteria</taxon>
        <taxon>Bacillati</taxon>
        <taxon>Actinomycetota</taxon>
        <taxon>Actinomycetes</taxon>
        <taxon>Bifidobacteriales</taxon>
        <taxon>Bifidobacteriaceae</taxon>
        <taxon>Scardovia</taxon>
    </lineage>
</organism>
<dbReference type="EC" id="3.1.1.96" evidence="2"/>